<gene>
    <name evidence="1" type="ORF">F4820DRAFT_405528</name>
</gene>
<organism evidence="1 2">
    <name type="scientific">Hypoxylon rubiginosum</name>
    <dbReference type="NCBI Taxonomy" id="110542"/>
    <lineage>
        <taxon>Eukaryota</taxon>
        <taxon>Fungi</taxon>
        <taxon>Dikarya</taxon>
        <taxon>Ascomycota</taxon>
        <taxon>Pezizomycotina</taxon>
        <taxon>Sordariomycetes</taxon>
        <taxon>Xylariomycetidae</taxon>
        <taxon>Xylariales</taxon>
        <taxon>Hypoxylaceae</taxon>
        <taxon>Hypoxylon</taxon>
    </lineage>
</organism>
<keyword evidence="2" id="KW-1185">Reference proteome</keyword>
<accession>A0ACB9ZEI8</accession>
<dbReference type="Proteomes" id="UP001497700">
    <property type="component" value="Unassembled WGS sequence"/>
</dbReference>
<proteinExistence type="predicted"/>
<comment type="caution">
    <text evidence="1">The sequence shown here is derived from an EMBL/GenBank/DDBJ whole genome shotgun (WGS) entry which is preliminary data.</text>
</comment>
<protein>
    <submittedName>
        <fullName evidence="1">Uncharacterized protein</fullName>
    </submittedName>
</protein>
<reference evidence="1 2" key="1">
    <citation type="journal article" date="2022" name="New Phytol.">
        <title>Ecological generalism drives hyperdiversity of secondary metabolite gene clusters in xylarialean endophytes.</title>
        <authorList>
            <person name="Franco M.E.E."/>
            <person name="Wisecaver J.H."/>
            <person name="Arnold A.E."/>
            <person name="Ju Y.M."/>
            <person name="Slot J.C."/>
            <person name="Ahrendt S."/>
            <person name="Moore L.P."/>
            <person name="Eastman K.E."/>
            <person name="Scott K."/>
            <person name="Konkel Z."/>
            <person name="Mondo S.J."/>
            <person name="Kuo A."/>
            <person name="Hayes R.D."/>
            <person name="Haridas S."/>
            <person name="Andreopoulos B."/>
            <person name="Riley R."/>
            <person name="LaButti K."/>
            <person name="Pangilinan J."/>
            <person name="Lipzen A."/>
            <person name="Amirebrahimi M."/>
            <person name="Yan J."/>
            <person name="Adam C."/>
            <person name="Keymanesh K."/>
            <person name="Ng V."/>
            <person name="Louie K."/>
            <person name="Northen T."/>
            <person name="Drula E."/>
            <person name="Henrissat B."/>
            <person name="Hsieh H.M."/>
            <person name="Youens-Clark K."/>
            <person name="Lutzoni F."/>
            <person name="Miadlikowska J."/>
            <person name="Eastwood D.C."/>
            <person name="Hamelin R.C."/>
            <person name="Grigoriev I.V."/>
            <person name="U'Ren J.M."/>
        </authorList>
    </citation>
    <scope>NUCLEOTIDE SEQUENCE [LARGE SCALE GENOMIC DNA]</scope>
    <source>
        <strain evidence="1 2">CBS 119005</strain>
    </source>
</reference>
<dbReference type="EMBL" id="MU393427">
    <property type="protein sequence ID" value="KAI4869937.1"/>
    <property type="molecule type" value="Genomic_DNA"/>
</dbReference>
<evidence type="ECO:0000313" key="2">
    <source>
        <dbReference type="Proteomes" id="UP001497700"/>
    </source>
</evidence>
<sequence length="280" mass="32296">MSSPSVTEATMETDPALPTITNVKSPKELSSLVKNLHGLPTNTPSIFLDAEWFRGEKATFLHFFIPSQNTIYRIKIDGQRSVDLSTKNPAEISLSSILESEPIPKVVFDVRRISKALFDQHDLSLGGIQDLQLMELASRHAKQSKKYVTGLAKCIETEIPESNEVRKRWFESSNVDEYHAFNILGHTPRPSMYRVELFPPLWNTYNERLRQPKNEFWHAQSLEQAGSRIIASKKPRFKINDKKNTLGPEDWYVEERRDELMDNWNKTTKLSEDTSWIQFG</sequence>
<name>A0ACB9ZEI8_9PEZI</name>
<evidence type="ECO:0000313" key="1">
    <source>
        <dbReference type="EMBL" id="KAI4869937.1"/>
    </source>
</evidence>